<comment type="caution">
    <text evidence="2">The sequence shown here is derived from an EMBL/GenBank/DDBJ whole genome shotgun (WGS) entry which is preliminary data.</text>
</comment>
<name>A0AAP0NL46_9MAGN</name>
<evidence type="ECO:0000256" key="1">
    <source>
        <dbReference type="SAM" id="MobiDB-lite"/>
    </source>
</evidence>
<evidence type="ECO:0000313" key="2">
    <source>
        <dbReference type="EMBL" id="KAK9111712.1"/>
    </source>
</evidence>
<dbReference type="EMBL" id="JBBNAG010000008">
    <property type="protein sequence ID" value="KAK9111712.1"/>
    <property type="molecule type" value="Genomic_DNA"/>
</dbReference>
<feature type="region of interest" description="Disordered" evidence="1">
    <location>
        <begin position="33"/>
        <end position="54"/>
    </location>
</feature>
<proteinExistence type="predicted"/>
<gene>
    <name evidence="2" type="ORF">Scep_019231</name>
</gene>
<evidence type="ECO:0000313" key="3">
    <source>
        <dbReference type="Proteomes" id="UP001419268"/>
    </source>
</evidence>
<accession>A0AAP0NL46</accession>
<sequence>MTKHIVAVKGRIVPEKMLKKLKKKTGKKVEIVIRKDGTKPNDNNSKNPLNYVHS</sequence>
<dbReference type="Proteomes" id="UP001419268">
    <property type="component" value="Unassembled WGS sequence"/>
</dbReference>
<dbReference type="AlphaFoldDB" id="A0AAP0NL46"/>
<keyword evidence="3" id="KW-1185">Reference proteome</keyword>
<reference evidence="2 3" key="1">
    <citation type="submission" date="2024-01" db="EMBL/GenBank/DDBJ databases">
        <title>Genome assemblies of Stephania.</title>
        <authorList>
            <person name="Yang L."/>
        </authorList>
    </citation>
    <scope>NUCLEOTIDE SEQUENCE [LARGE SCALE GENOMIC DNA]</scope>
    <source>
        <strain evidence="2">JXDWG</strain>
        <tissue evidence="2">Leaf</tissue>
    </source>
</reference>
<protein>
    <submittedName>
        <fullName evidence="2">Uncharacterized protein</fullName>
    </submittedName>
</protein>
<organism evidence="2 3">
    <name type="scientific">Stephania cephalantha</name>
    <dbReference type="NCBI Taxonomy" id="152367"/>
    <lineage>
        <taxon>Eukaryota</taxon>
        <taxon>Viridiplantae</taxon>
        <taxon>Streptophyta</taxon>
        <taxon>Embryophyta</taxon>
        <taxon>Tracheophyta</taxon>
        <taxon>Spermatophyta</taxon>
        <taxon>Magnoliopsida</taxon>
        <taxon>Ranunculales</taxon>
        <taxon>Menispermaceae</taxon>
        <taxon>Menispermoideae</taxon>
        <taxon>Cissampelideae</taxon>
        <taxon>Stephania</taxon>
    </lineage>
</organism>
<feature type="compositionally biased region" description="Polar residues" evidence="1">
    <location>
        <begin position="40"/>
        <end position="54"/>
    </location>
</feature>